<dbReference type="Pfam" id="PF00072">
    <property type="entry name" value="Response_reg"/>
    <property type="match status" value="2"/>
</dbReference>
<dbReference type="SMART" id="SM00448">
    <property type="entry name" value="REC"/>
    <property type="match status" value="2"/>
</dbReference>
<dbReference type="OrthoDB" id="9800897at2"/>
<dbReference type="InterPro" id="IPR011006">
    <property type="entry name" value="CheY-like_superfamily"/>
</dbReference>
<dbReference type="Proteomes" id="UP000000647">
    <property type="component" value="Chromosome"/>
</dbReference>
<dbReference type="PROSITE" id="PS50110">
    <property type="entry name" value="RESPONSE_REGULATORY"/>
    <property type="match status" value="2"/>
</dbReference>
<evidence type="ECO:0000313" key="4">
    <source>
        <dbReference type="EMBL" id="ABM62148.1"/>
    </source>
</evidence>
<dbReference type="PANTHER" id="PTHR44591">
    <property type="entry name" value="STRESS RESPONSE REGULATOR PROTEIN 1"/>
    <property type="match status" value="1"/>
</dbReference>
<keyword evidence="1 2" id="KW-0597">Phosphoprotein</keyword>
<reference evidence="5" key="1">
    <citation type="submission" date="2006-12" db="EMBL/GenBank/DDBJ databases">
        <title>Complete sequence of Halorhodospira halophila SL1.</title>
        <authorList>
            <consortium name="US DOE Joint Genome Institute"/>
            <person name="Copeland A."/>
            <person name="Lucas S."/>
            <person name="Lapidus A."/>
            <person name="Barry K."/>
            <person name="Detter J.C."/>
            <person name="Glavina del Rio T."/>
            <person name="Hammon N."/>
            <person name="Israni S."/>
            <person name="Dalin E."/>
            <person name="Tice H."/>
            <person name="Pitluck S."/>
            <person name="Saunders E."/>
            <person name="Brettin T."/>
            <person name="Bruce D."/>
            <person name="Han C."/>
            <person name="Tapia R."/>
            <person name="Schmutz J."/>
            <person name="Larimer F."/>
            <person name="Land M."/>
            <person name="Hauser L."/>
            <person name="Kyrpides N."/>
            <person name="Mikhailova N."/>
            <person name="Hoff W."/>
            <person name="Richardson P."/>
        </authorList>
    </citation>
    <scope>NUCLEOTIDE SEQUENCE [LARGE SCALE GENOMIC DNA]</scope>
    <source>
        <strain evidence="5">DSM 244 / SL1</strain>
    </source>
</reference>
<dbReference type="EMBL" id="CP000544">
    <property type="protein sequence ID" value="ABM62148.1"/>
    <property type="molecule type" value="Genomic_DNA"/>
</dbReference>
<reference evidence="4 5" key="2">
    <citation type="journal article" date="2013" name="Stand. Genomic Sci.">
        <title>Complete genome sequence of Halorhodospira halophila SL1.</title>
        <authorList>
            <person name="Challacombe J.F."/>
            <person name="Majid S."/>
            <person name="Deole R."/>
            <person name="Brettin T.S."/>
            <person name="Bruce D."/>
            <person name="Delano S.F."/>
            <person name="Detter J.C."/>
            <person name="Gleasner C.D."/>
            <person name="Han C.S."/>
            <person name="Misra M."/>
            <person name="Reitenga K.G."/>
            <person name="Mikhailova N."/>
            <person name="Woyke T."/>
            <person name="Pitluck S."/>
            <person name="Nolan M."/>
            <person name="Land M.L."/>
            <person name="Saunders E."/>
            <person name="Tapia R."/>
            <person name="Lapidus A."/>
            <person name="Ivanova N."/>
            <person name="Hoff W.D."/>
        </authorList>
    </citation>
    <scope>NUCLEOTIDE SEQUENCE [LARGE SCALE GENOMIC DNA]</scope>
    <source>
        <strain evidence="5">DSM 244 / SL1</strain>
    </source>
</reference>
<evidence type="ECO:0000256" key="2">
    <source>
        <dbReference type="PROSITE-ProRule" id="PRU00169"/>
    </source>
</evidence>
<accession>A1WWT6</accession>
<dbReference type="eggNOG" id="COG0745">
    <property type="taxonomic scope" value="Bacteria"/>
</dbReference>
<dbReference type="HOGENOM" id="CLU_1041351_0_0_6"/>
<evidence type="ECO:0000259" key="3">
    <source>
        <dbReference type="PROSITE" id="PS50110"/>
    </source>
</evidence>
<dbReference type="RefSeq" id="WP_011814170.1">
    <property type="nucleotide sequence ID" value="NC_008789.1"/>
</dbReference>
<dbReference type="CDD" id="cd00156">
    <property type="entry name" value="REC"/>
    <property type="match status" value="1"/>
</dbReference>
<dbReference type="KEGG" id="hha:Hhal_1381"/>
<organism evidence="4 5">
    <name type="scientific">Halorhodospira halophila (strain DSM 244 / SL1)</name>
    <name type="common">Ectothiorhodospira halophila (strain DSM 244 / SL1)</name>
    <dbReference type="NCBI Taxonomy" id="349124"/>
    <lineage>
        <taxon>Bacteria</taxon>
        <taxon>Pseudomonadati</taxon>
        <taxon>Pseudomonadota</taxon>
        <taxon>Gammaproteobacteria</taxon>
        <taxon>Chromatiales</taxon>
        <taxon>Ectothiorhodospiraceae</taxon>
        <taxon>Halorhodospira</taxon>
    </lineage>
</organism>
<feature type="modified residue" description="4-aspartylphosphate" evidence="2">
    <location>
        <position position="197"/>
    </location>
</feature>
<dbReference type="PANTHER" id="PTHR44591:SF3">
    <property type="entry name" value="RESPONSE REGULATORY DOMAIN-CONTAINING PROTEIN"/>
    <property type="match status" value="1"/>
</dbReference>
<dbReference type="SUPFAM" id="SSF52172">
    <property type="entry name" value="CheY-like"/>
    <property type="match status" value="2"/>
</dbReference>
<dbReference type="AlphaFoldDB" id="A1WWT6"/>
<dbReference type="Gene3D" id="3.40.50.2300">
    <property type="match status" value="2"/>
</dbReference>
<dbReference type="STRING" id="349124.Hhal_1381"/>
<dbReference type="InterPro" id="IPR050595">
    <property type="entry name" value="Bact_response_regulator"/>
</dbReference>
<sequence>MTPTITVSELAVLLVEPSDVQRRILAESLREAGIHHLEATASLAEARERFRAMRPDLVISAMYLPDGTAEDFLLELRNDPATADQPFMLVSSVRDRQQLETLRQSGVMAILPKPFSAEDLDRAVRASVDLLSEQEFELDHVDITTLRFLLVDDSRMARSYLRRVFETLGADHFVEASNGREAVEALHRSSFDLIVTDYNMPEMDGAELARYVRQQPEFLHLPILMISSTPDQASLAGVAQAGVDTICDKPFEPETARQTLLRLFS</sequence>
<name>A1WWT6_HALHL</name>
<feature type="domain" description="Response regulatory" evidence="3">
    <location>
        <begin position="147"/>
        <end position="264"/>
    </location>
</feature>
<keyword evidence="5" id="KW-1185">Reference proteome</keyword>
<dbReference type="GO" id="GO:0000160">
    <property type="term" value="P:phosphorelay signal transduction system"/>
    <property type="evidence" value="ECO:0007669"/>
    <property type="project" value="InterPro"/>
</dbReference>
<dbReference type="InterPro" id="IPR001789">
    <property type="entry name" value="Sig_transdc_resp-reg_receiver"/>
</dbReference>
<dbReference type="eggNOG" id="COG3706">
    <property type="taxonomic scope" value="Bacteria"/>
</dbReference>
<evidence type="ECO:0000313" key="5">
    <source>
        <dbReference type="Proteomes" id="UP000000647"/>
    </source>
</evidence>
<protein>
    <submittedName>
        <fullName evidence="4">Response regulator receiver protein</fullName>
    </submittedName>
</protein>
<feature type="domain" description="Response regulatory" evidence="3">
    <location>
        <begin position="11"/>
        <end position="128"/>
    </location>
</feature>
<gene>
    <name evidence="4" type="ordered locus">Hhal_1381</name>
</gene>
<proteinExistence type="predicted"/>
<evidence type="ECO:0000256" key="1">
    <source>
        <dbReference type="ARBA" id="ARBA00022553"/>
    </source>
</evidence>
<comment type="caution">
    <text evidence="2">Lacks conserved residue(s) required for the propagation of feature annotation.</text>
</comment>